<organism evidence="1">
    <name type="scientific">Culicoides sonorensis</name>
    <name type="common">Biting midge</name>
    <dbReference type="NCBI Taxonomy" id="179676"/>
    <lineage>
        <taxon>Eukaryota</taxon>
        <taxon>Metazoa</taxon>
        <taxon>Ecdysozoa</taxon>
        <taxon>Arthropoda</taxon>
        <taxon>Hexapoda</taxon>
        <taxon>Insecta</taxon>
        <taxon>Pterygota</taxon>
        <taxon>Neoptera</taxon>
        <taxon>Endopterygota</taxon>
        <taxon>Diptera</taxon>
        <taxon>Nematocera</taxon>
        <taxon>Chironomoidea</taxon>
        <taxon>Ceratopogonidae</taxon>
        <taxon>Ceratopogoninae</taxon>
        <taxon>Culicoides</taxon>
        <taxon>Monoculicoides</taxon>
    </lineage>
</organism>
<accession>A0A336M0H3</accession>
<reference evidence="1" key="1">
    <citation type="submission" date="2018-07" db="EMBL/GenBank/DDBJ databases">
        <authorList>
            <person name="Quirk P.G."/>
            <person name="Krulwich T.A."/>
        </authorList>
    </citation>
    <scope>NUCLEOTIDE SEQUENCE</scope>
</reference>
<dbReference type="AlphaFoldDB" id="A0A336M0H3"/>
<protein>
    <submittedName>
        <fullName evidence="1">CSON009256 protein</fullName>
    </submittedName>
</protein>
<sequence length="62" mass="7199">MHQDLVYLIQNGTLMFYPFTSEQYRPEIHSAVYRCKLKNLVGAVISREVHVKAGKLNIFVEC</sequence>
<dbReference type="OMA" id="MEWLAWA"/>
<dbReference type="Gene3D" id="2.60.40.10">
    <property type="entry name" value="Immunoglobulins"/>
    <property type="match status" value="1"/>
</dbReference>
<name>A0A336M0H3_CULSO</name>
<dbReference type="InterPro" id="IPR013783">
    <property type="entry name" value="Ig-like_fold"/>
</dbReference>
<dbReference type="VEuPathDB" id="VectorBase:CSON009256"/>
<gene>
    <name evidence="1" type="primary">CSON009256</name>
</gene>
<dbReference type="EMBL" id="UFQT01000364">
    <property type="protein sequence ID" value="SSX23570.1"/>
    <property type="molecule type" value="Genomic_DNA"/>
</dbReference>
<evidence type="ECO:0000313" key="1">
    <source>
        <dbReference type="EMBL" id="SSX23570.1"/>
    </source>
</evidence>
<proteinExistence type="predicted"/>